<reference evidence="1" key="1">
    <citation type="submission" date="2022-07" db="EMBL/GenBank/DDBJ databases">
        <title>Phylogenomic reconstructions and comparative analyses of Kickxellomycotina fungi.</title>
        <authorList>
            <person name="Reynolds N.K."/>
            <person name="Stajich J.E."/>
            <person name="Barry K."/>
            <person name="Grigoriev I.V."/>
            <person name="Crous P."/>
            <person name="Smith M.E."/>
        </authorList>
    </citation>
    <scope>NUCLEOTIDE SEQUENCE</scope>
    <source>
        <strain evidence="1">CBS 102833</strain>
    </source>
</reference>
<protein>
    <submittedName>
        <fullName evidence="1">Uncharacterized protein</fullName>
    </submittedName>
</protein>
<keyword evidence="2" id="KW-1185">Reference proteome</keyword>
<dbReference type="Proteomes" id="UP001140096">
    <property type="component" value="Unassembled WGS sequence"/>
</dbReference>
<feature type="non-terminal residue" evidence="1">
    <location>
        <position position="1"/>
    </location>
</feature>
<organism evidence="1 2">
    <name type="scientific">Coemansia furcata</name>
    <dbReference type="NCBI Taxonomy" id="417177"/>
    <lineage>
        <taxon>Eukaryota</taxon>
        <taxon>Fungi</taxon>
        <taxon>Fungi incertae sedis</taxon>
        <taxon>Zoopagomycota</taxon>
        <taxon>Kickxellomycotina</taxon>
        <taxon>Kickxellomycetes</taxon>
        <taxon>Kickxellales</taxon>
        <taxon>Kickxellaceae</taxon>
        <taxon>Coemansia</taxon>
    </lineage>
</organism>
<proteinExistence type="predicted"/>
<dbReference type="EMBL" id="JANBUP010002374">
    <property type="protein sequence ID" value="KAJ2800614.1"/>
    <property type="molecule type" value="Genomic_DNA"/>
</dbReference>
<comment type="caution">
    <text evidence="1">The sequence shown here is derived from an EMBL/GenBank/DDBJ whole genome shotgun (WGS) entry which is preliminary data.</text>
</comment>
<sequence>HYERHEPTGRSKHHRAICKFCKYELSGQPERMKTHLQRCNNCPADIKEEFMAEEAAAAASNGYPLGIIGAYSGNGGPASAVGRNDVGDGYDDDSPSPAIKRRRSVEATAPAVEAPGLSSVGPPFAPAPFAPAPFAAVYESVRGYYSRVTPMSRVQMSVGATVAPHAAVREAIGLVPRAVRERFYGCGEPLPAGIDGLRVLDLGCGSGRDCYVAARLVGMAGEVIGVDMTDEQLRVARESIGEYARTLGYQPHLRFVKGYIEFLGQVPGLYPGSIDLCISNNAVNLSPNKELVLRSVFEVLKEGGEFQFSDIYADRRLPTHVRSHPALMGESLGGALYTEDFRRLCQRVGFADVRMASPPALVRIDAQDLRDLVGATRFHSITFRLFKFARPQSALEPTREDYGQVAVYRGTIAGQHARMRFDTHWSFEAQRPVLVDGNTALMLGESWLRRHFDVRGDRSLHFGAFAQVPGAAHYEPWETDADEGDDPGSRRRAHVPLPTPYFISGLRRAQSPPPPQPPAAEVSAPASISASRRSSPEPANQGMHASAQRSTLRDHPATFPRLSSFSISQSNVRADMPSVSRQPPPPPLQTPESFSFGASGSRFVVPTSRIGSSYKGVAMPTPRFVAPQTQSPNASPSINAPLPFSMAVHPPPAPASAPTAGRSPLSSVLMSVSPRQHSPASVATAAST</sequence>
<name>A0ACC1L4T1_9FUNG</name>
<evidence type="ECO:0000313" key="1">
    <source>
        <dbReference type="EMBL" id="KAJ2800614.1"/>
    </source>
</evidence>
<accession>A0ACC1L4T1</accession>
<evidence type="ECO:0000313" key="2">
    <source>
        <dbReference type="Proteomes" id="UP001140096"/>
    </source>
</evidence>
<gene>
    <name evidence="1" type="ORF">H4S07_005143</name>
</gene>